<dbReference type="Proteomes" id="UP001589683">
    <property type="component" value="Unassembled WGS sequence"/>
</dbReference>
<dbReference type="Gene3D" id="1.10.357.10">
    <property type="entry name" value="Tetracycline Repressor, domain 2"/>
    <property type="match status" value="1"/>
</dbReference>
<dbReference type="InterPro" id="IPR001647">
    <property type="entry name" value="HTH_TetR"/>
</dbReference>
<evidence type="ECO:0000313" key="7">
    <source>
        <dbReference type="Proteomes" id="UP001589683"/>
    </source>
</evidence>
<keyword evidence="7" id="KW-1185">Reference proteome</keyword>
<organism evidence="6 7">
    <name type="scientific">Pseudohalocynthiibacter aestuariivivens</name>
    <dbReference type="NCBI Taxonomy" id="1591409"/>
    <lineage>
        <taxon>Bacteria</taxon>
        <taxon>Pseudomonadati</taxon>
        <taxon>Pseudomonadota</taxon>
        <taxon>Alphaproteobacteria</taxon>
        <taxon>Rhodobacterales</taxon>
        <taxon>Paracoccaceae</taxon>
        <taxon>Pseudohalocynthiibacter</taxon>
    </lineage>
</organism>
<feature type="DNA-binding region" description="H-T-H motif" evidence="4">
    <location>
        <begin position="32"/>
        <end position="51"/>
    </location>
</feature>
<evidence type="ECO:0000256" key="2">
    <source>
        <dbReference type="ARBA" id="ARBA00023125"/>
    </source>
</evidence>
<dbReference type="SUPFAM" id="SSF46689">
    <property type="entry name" value="Homeodomain-like"/>
    <property type="match status" value="1"/>
</dbReference>
<comment type="caution">
    <text evidence="6">The sequence shown here is derived from an EMBL/GenBank/DDBJ whole genome shotgun (WGS) entry which is preliminary data.</text>
</comment>
<evidence type="ECO:0000256" key="1">
    <source>
        <dbReference type="ARBA" id="ARBA00023015"/>
    </source>
</evidence>
<dbReference type="PANTHER" id="PTHR47506">
    <property type="entry name" value="TRANSCRIPTIONAL REGULATORY PROTEIN"/>
    <property type="match status" value="1"/>
</dbReference>
<dbReference type="EMBL" id="JBHMEA010000008">
    <property type="protein sequence ID" value="MFB9230947.1"/>
    <property type="molecule type" value="Genomic_DNA"/>
</dbReference>
<dbReference type="PANTHER" id="PTHR47506:SF7">
    <property type="entry name" value="TRANSCRIPTIONAL REGULATORY PROTEIN"/>
    <property type="match status" value="1"/>
</dbReference>
<evidence type="ECO:0000313" key="6">
    <source>
        <dbReference type="EMBL" id="MFB9230947.1"/>
    </source>
</evidence>
<reference evidence="6 7" key="1">
    <citation type="submission" date="2024-09" db="EMBL/GenBank/DDBJ databases">
        <authorList>
            <person name="Sun Q."/>
            <person name="Mori K."/>
        </authorList>
    </citation>
    <scope>NUCLEOTIDE SEQUENCE [LARGE SCALE GENOMIC DNA]</scope>
    <source>
        <strain evidence="6 7">CECT 8726</strain>
    </source>
</reference>
<dbReference type="Gene3D" id="1.10.10.60">
    <property type="entry name" value="Homeodomain-like"/>
    <property type="match status" value="1"/>
</dbReference>
<dbReference type="InterPro" id="IPR009057">
    <property type="entry name" value="Homeodomain-like_sf"/>
</dbReference>
<keyword evidence="1" id="KW-0805">Transcription regulation</keyword>
<keyword evidence="2 4" id="KW-0238">DNA-binding</keyword>
<dbReference type="RefSeq" id="WP_213890846.1">
    <property type="nucleotide sequence ID" value="NZ_JAGFNU010000015.1"/>
</dbReference>
<sequence>MAQLPTKKEQTRARILEAASQSFRSSGYAGTGVDGIAKAAGVTSGAFYAHFGSKDGAFEAALAAGMDEVIESIPDFQREFGPNWIEAFADYYLGEAHRNDLACGCAMTTLSPEVARADPDMHTAYEAKMNRIVSLIADGLGGSSKEARHARAWAMLSTLIGGLTLTRAVANPDIANEIAAAARTAAVAASEA</sequence>
<evidence type="ECO:0000259" key="5">
    <source>
        <dbReference type="PROSITE" id="PS50977"/>
    </source>
</evidence>
<gene>
    <name evidence="6" type="ORF">ACFFUT_03985</name>
</gene>
<dbReference type="PROSITE" id="PS50977">
    <property type="entry name" value="HTH_TETR_2"/>
    <property type="match status" value="1"/>
</dbReference>
<dbReference type="SUPFAM" id="SSF48498">
    <property type="entry name" value="Tetracyclin repressor-like, C-terminal domain"/>
    <property type="match status" value="1"/>
</dbReference>
<accession>A0ABV5JBW3</accession>
<dbReference type="InterPro" id="IPR036271">
    <property type="entry name" value="Tet_transcr_reg_TetR-rel_C_sf"/>
</dbReference>
<name>A0ABV5JBW3_9RHOB</name>
<evidence type="ECO:0000256" key="4">
    <source>
        <dbReference type="PROSITE-ProRule" id="PRU00335"/>
    </source>
</evidence>
<evidence type="ECO:0000256" key="3">
    <source>
        <dbReference type="ARBA" id="ARBA00023163"/>
    </source>
</evidence>
<proteinExistence type="predicted"/>
<dbReference type="Pfam" id="PF00440">
    <property type="entry name" value="TetR_N"/>
    <property type="match status" value="1"/>
</dbReference>
<dbReference type="PRINTS" id="PR00455">
    <property type="entry name" value="HTHTETR"/>
</dbReference>
<keyword evidence="3" id="KW-0804">Transcription</keyword>
<protein>
    <submittedName>
        <fullName evidence="6">TetR/AcrR family transcriptional regulator</fullName>
    </submittedName>
</protein>
<feature type="domain" description="HTH tetR-type" evidence="5">
    <location>
        <begin position="9"/>
        <end position="69"/>
    </location>
</feature>